<gene>
    <name evidence="1" type="ORF">Pint_18179</name>
</gene>
<proteinExistence type="predicted"/>
<name>A0ACC0YUY9_9ROSI</name>
<keyword evidence="2" id="KW-1185">Reference proteome</keyword>
<protein>
    <submittedName>
        <fullName evidence="1">Uncharacterized protein</fullName>
    </submittedName>
</protein>
<organism evidence="1 2">
    <name type="scientific">Pistacia integerrima</name>
    <dbReference type="NCBI Taxonomy" id="434235"/>
    <lineage>
        <taxon>Eukaryota</taxon>
        <taxon>Viridiplantae</taxon>
        <taxon>Streptophyta</taxon>
        <taxon>Embryophyta</taxon>
        <taxon>Tracheophyta</taxon>
        <taxon>Spermatophyta</taxon>
        <taxon>Magnoliopsida</taxon>
        <taxon>eudicotyledons</taxon>
        <taxon>Gunneridae</taxon>
        <taxon>Pentapetalae</taxon>
        <taxon>rosids</taxon>
        <taxon>malvids</taxon>
        <taxon>Sapindales</taxon>
        <taxon>Anacardiaceae</taxon>
        <taxon>Pistacia</taxon>
    </lineage>
</organism>
<reference evidence="2" key="1">
    <citation type="journal article" date="2023" name="G3 (Bethesda)">
        <title>Genome assembly and association tests identify interacting loci associated with vigor, precocity, and sex in interspecific pistachio rootstocks.</title>
        <authorList>
            <person name="Palmer W."/>
            <person name="Jacygrad E."/>
            <person name="Sagayaradj S."/>
            <person name="Cavanaugh K."/>
            <person name="Han R."/>
            <person name="Bertier L."/>
            <person name="Beede B."/>
            <person name="Kafkas S."/>
            <person name="Golino D."/>
            <person name="Preece J."/>
            <person name="Michelmore R."/>
        </authorList>
    </citation>
    <scope>NUCLEOTIDE SEQUENCE [LARGE SCALE GENOMIC DNA]</scope>
</reference>
<dbReference type="Proteomes" id="UP001163603">
    <property type="component" value="Chromosome 4"/>
</dbReference>
<comment type="caution">
    <text evidence="1">The sequence shown here is derived from an EMBL/GenBank/DDBJ whole genome shotgun (WGS) entry which is preliminary data.</text>
</comment>
<evidence type="ECO:0000313" key="2">
    <source>
        <dbReference type="Proteomes" id="UP001163603"/>
    </source>
</evidence>
<evidence type="ECO:0000313" key="1">
    <source>
        <dbReference type="EMBL" id="KAJ0042224.1"/>
    </source>
</evidence>
<accession>A0ACC0YUY9</accession>
<dbReference type="EMBL" id="CM047739">
    <property type="protein sequence ID" value="KAJ0042224.1"/>
    <property type="molecule type" value="Genomic_DNA"/>
</dbReference>
<sequence>MFAYLYIFLNFRKVYSQDVSGEIPDELWTLTSLTNLNLGLNFLTGPLSPSIANLTAMQYMGASKELGLLSELIVLGIGTNNFSGPLPPELGNLTKLRATVSSYPLSVSLSMQNLEKSCYIVMELLKILYLDRYIDSSGVSGEIPSSFANLQSLVTVWASDTELTGKIPDFIGTNWRLQGNSFEGPIPSSFSNLTSLTELRISDLPNGSSLSLAFIRDMKSLSTLELRNNNISDTIPSNIGDFQTLQHLDLSFNNISGQIPSSLFNLSSLTHLFLGNNKLNSTLPAEKSPTLLNIDASYNNLLGSFPSWINEENLQLSLVANNFTIESSSSSVLPYGLNCLQRNFPCNRGSPIYSSFAVKSGGPRIKSSNDVVYESDNETLGPATYYVPDTDRWGVSNVGYFTGNNNPQYKIFSQSQFTSTLDSELFQTARISASSLRYYGLGLENGNYTVTLQFAEIANLDSTGWKTLGRRVFDIYVQGNRVEKDFNIKNLASGIPKRAVQREYKAQVSENYMEIHFFWAGKGTCCVPSQGTYGPLISAISATPDFTPTVRVPTTEKNRTGLIVGIVVGVGVVFLLVLAVFFIVRRRKRPQPDDEELLGMDDLICMPLSSSMHNDSNNFCASQAWYLYENNRDLELVDSKLSQYSKEEVKRLIGVALLCTQTLPSLRPSMSRVVAMLCGDIEVSPLSSKPGYLNDWKFDDVTTFVGDNATKASDSTSHYASSSTNTGAKASPGNGTKGLLPDIIGEGR</sequence>